<dbReference type="CDD" id="cd16295">
    <property type="entry name" value="TTHA0252-CPSF-like_MBL-fold"/>
    <property type="match status" value="1"/>
</dbReference>
<name>A0A2M7E8Z5_9BACT</name>
<dbReference type="Proteomes" id="UP000228886">
    <property type="component" value="Unassembled WGS sequence"/>
</dbReference>
<feature type="domain" description="Metallo-beta-lactamase" evidence="2">
    <location>
        <begin position="13"/>
        <end position="241"/>
    </location>
</feature>
<dbReference type="InterPro" id="IPR036866">
    <property type="entry name" value="RibonucZ/Hydroxyglut_hydro"/>
</dbReference>
<proteinExistence type="predicted"/>
<accession>A0A2M7E8Z5</accession>
<dbReference type="EMBL" id="PETL01000166">
    <property type="protein sequence ID" value="PIV64199.1"/>
    <property type="molecule type" value="Genomic_DNA"/>
</dbReference>
<comment type="caution">
    <text evidence="4">The sequence shown here is derived from an EMBL/GenBank/DDBJ whole genome shotgun (WGS) entry which is preliminary data.</text>
</comment>
<reference evidence="5" key="1">
    <citation type="submission" date="2017-09" db="EMBL/GenBank/DDBJ databases">
        <title>Depth-based differentiation of microbial function through sediment-hosted aquifers and enrichment of novel symbionts in the deep terrestrial subsurface.</title>
        <authorList>
            <person name="Probst A.J."/>
            <person name="Ladd B."/>
            <person name="Jarett J.K."/>
            <person name="Geller-Mcgrath D.E."/>
            <person name="Sieber C.M.K."/>
            <person name="Emerson J.B."/>
            <person name="Anantharaman K."/>
            <person name="Thomas B.C."/>
            <person name="Malmstrom R."/>
            <person name="Stieglmeier M."/>
            <person name="Klingl A."/>
            <person name="Woyke T."/>
            <person name="Ryan C.M."/>
            <person name="Banfield J.F."/>
        </authorList>
    </citation>
    <scope>NUCLEOTIDE SEQUENCE [LARGE SCALE GENOMIC DNA]</scope>
</reference>
<feature type="domain" description="Beta-Casp" evidence="3">
    <location>
        <begin position="257"/>
        <end position="382"/>
    </location>
</feature>
<dbReference type="GO" id="GO:0016787">
    <property type="term" value="F:hydrolase activity"/>
    <property type="evidence" value="ECO:0007669"/>
    <property type="project" value="UniProtKB-KW"/>
</dbReference>
<dbReference type="InterPro" id="IPR050698">
    <property type="entry name" value="MBL"/>
</dbReference>
<dbReference type="InterPro" id="IPR011108">
    <property type="entry name" value="RMMBL"/>
</dbReference>
<dbReference type="Gene3D" id="3.40.50.10890">
    <property type="match status" value="1"/>
</dbReference>
<dbReference type="Pfam" id="PF16661">
    <property type="entry name" value="Lactamase_B_6"/>
    <property type="match status" value="1"/>
</dbReference>
<evidence type="ECO:0000259" key="3">
    <source>
        <dbReference type="SMART" id="SM01027"/>
    </source>
</evidence>
<dbReference type="PANTHER" id="PTHR11203:SF37">
    <property type="entry name" value="INTEGRATOR COMPLEX SUBUNIT 11"/>
    <property type="match status" value="1"/>
</dbReference>
<protein>
    <submittedName>
        <fullName evidence="4">MBL fold hydrolase</fullName>
    </submittedName>
</protein>
<evidence type="ECO:0000313" key="4">
    <source>
        <dbReference type="EMBL" id="PIV64199.1"/>
    </source>
</evidence>
<evidence type="ECO:0000256" key="1">
    <source>
        <dbReference type="ARBA" id="ARBA00022801"/>
    </source>
</evidence>
<dbReference type="AlphaFoldDB" id="A0A2M7E8Z5"/>
<dbReference type="InterPro" id="IPR022712">
    <property type="entry name" value="Beta_Casp"/>
</dbReference>
<keyword evidence="1 4" id="KW-0378">Hydrolase</keyword>
<evidence type="ECO:0000313" key="5">
    <source>
        <dbReference type="Proteomes" id="UP000228886"/>
    </source>
</evidence>
<evidence type="ECO:0000259" key="2">
    <source>
        <dbReference type="SMART" id="SM00849"/>
    </source>
</evidence>
<dbReference type="Pfam" id="PF10996">
    <property type="entry name" value="Beta-Casp"/>
    <property type="match status" value="1"/>
</dbReference>
<dbReference type="Gene3D" id="3.60.15.10">
    <property type="entry name" value="Ribonuclease Z/Hydroxyacylglutathione hydrolase-like"/>
    <property type="match status" value="1"/>
</dbReference>
<dbReference type="SMART" id="SM00849">
    <property type="entry name" value="Lactamase_B"/>
    <property type="match status" value="1"/>
</dbReference>
<organism evidence="4 5">
    <name type="scientific">bacterium (Candidatus Ratteibacteria) CG01_land_8_20_14_3_00_40_19</name>
    <dbReference type="NCBI Taxonomy" id="2014290"/>
    <lineage>
        <taxon>Bacteria</taxon>
        <taxon>Candidatus Ratteibacteria</taxon>
    </lineage>
</organism>
<dbReference type="SUPFAM" id="SSF56281">
    <property type="entry name" value="Metallo-hydrolase/oxidoreductase"/>
    <property type="match status" value="1"/>
</dbReference>
<dbReference type="PANTHER" id="PTHR11203">
    <property type="entry name" value="CLEAVAGE AND POLYADENYLATION SPECIFICITY FACTOR FAMILY MEMBER"/>
    <property type="match status" value="1"/>
</dbReference>
<dbReference type="SMART" id="SM01027">
    <property type="entry name" value="Beta-Casp"/>
    <property type="match status" value="1"/>
</dbReference>
<sequence>MKIRFLGAAENVTGSRFLVETAKARILVDCGLYQEREFRARNWEDFPAKPSEIDNAILTHAHLDHCGYLPRLVKEGFKGKIFSTPPTAKIAQISLMDSAKLQEEDAEFKKKRHQREGRRGAYPELPLYTIEDAKNSFSHFENVAYQKEIPVSADIRATLYDAGHILGAAMVELKIKEDGREKICIFSGDIGRWDRPILSDPTLFEKADYVFMESTYGNRLHEEKGKETPIEKLRRIIIETKERGGNLVIPTFAIERAQEILCYINELLGKDKIPHLMVFVNSPMAINVTEVFNEYPEYFDEKTKALLKKGDSPFDFPLLKTTRTVAESKAINYITGTSIIMAGSGMCTGGRIKHHLVRNIARPESTILFVGYQAKGTLGREILERPKQVRILGQVYPVRARIEKINGISAHADRNELLKWVSGFQPAPQKTFIIHGEKETAADFASTLREKIKSEVIVPKYLQECSL</sequence>
<gene>
    <name evidence="4" type="ORF">COS11_03430</name>
</gene>
<dbReference type="Pfam" id="PF07521">
    <property type="entry name" value="RMMBL"/>
    <property type="match status" value="1"/>
</dbReference>
<dbReference type="GO" id="GO:0004521">
    <property type="term" value="F:RNA endonuclease activity"/>
    <property type="evidence" value="ECO:0007669"/>
    <property type="project" value="TreeGrafter"/>
</dbReference>
<dbReference type="InterPro" id="IPR001279">
    <property type="entry name" value="Metallo-B-lactamas"/>
</dbReference>